<keyword evidence="2" id="KW-0521">NADP</keyword>
<dbReference type="GO" id="GO:0005829">
    <property type="term" value="C:cytosol"/>
    <property type="evidence" value="ECO:0007669"/>
    <property type="project" value="TreeGrafter"/>
</dbReference>
<evidence type="ECO:0000259" key="3">
    <source>
        <dbReference type="Pfam" id="PF04321"/>
    </source>
</evidence>
<dbReference type="InterPro" id="IPR036291">
    <property type="entry name" value="NAD(P)-bd_dom_sf"/>
</dbReference>
<comment type="caution">
    <text evidence="4">The sequence shown here is derived from an EMBL/GenBank/DDBJ whole genome shotgun (WGS) entry which is preliminary data.</text>
</comment>
<dbReference type="EC" id="1.1.1.133" evidence="2"/>
<gene>
    <name evidence="4" type="ORF">FHU39_000163</name>
</gene>
<sequence>MVNCAAYTRVDDAETHEADAFTINAIGARNAALAARATGARLVQISTDYVMDGTGSGPYPEGAALAPQSAYGRTKAAGEWAMRATHPDTLIVRTAWLYGAQGGNFIATMLRLAQTHDTLD</sequence>
<evidence type="ECO:0000256" key="2">
    <source>
        <dbReference type="RuleBase" id="RU364082"/>
    </source>
</evidence>
<evidence type="ECO:0000313" key="4">
    <source>
        <dbReference type="EMBL" id="MBB2890179.1"/>
    </source>
</evidence>
<evidence type="ECO:0000256" key="1">
    <source>
        <dbReference type="ARBA" id="ARBA00010944"/>
    </source>
</evidence>
<protein>
    <recommendedName>
        <fullName evidence="2">dTDP-4-dehydrorhamnose reductase</fullName>
        <ecNumber evidence="2">1.1.1.133</ecNumber>
    </recommendedName>
</protein>
<proteinExistence type="inferred from homology"/>
<dbReference type="UniPathway" id="UPA00124"/>
<dbReference type="InterPro" id="IPR005913">
    <property type="entry name" value="dTDP_dehydrorham_reduct"/>
</dbReference>
<dbReference type="Pfam" id="PF04321">
    <property type="entry name" value="RmlD_sub_bind"/>
    <property type="match status" value="1"/>
</dbReference>
<dbReference type="SUPFAM" id="SSF51735">
    <property type="entry name" value="NAD(P)-binding Rossmann-fold domains"/>
    <property type="match status" value="1"/>
</dbReference>
<name>A0A839N017_9MICO</name>
<reference evidence="4 5" key="1">
    <citation type="submission" date="2020-08" db="EMBL/GenBank/DDBJ databases">
        <title>Sequencing the genomes of 1000 actinobacteria strains.</title>
        <authorList>
            <person name="Klenk H.-P."/>
        </authorList>
    </citation>
    <scope>NUCLEOTIDE SEQUENCE [LARGE SCALE GENOMIC DNA]</scope>
    <source>
        <strain evidence="4 5">DSM 105369</strain>
    </source>
</reference>
<dbReference type="RefSeq" id="WP_343065677.1">
    <property type="nucleotide sequence ID" value="NZ_JACHVQ010000001.1"/>
</dbReference>
<organism evidence="4 5">
    <name type="scientific">Flexivirga oryzae</name>
    <dbReference type="NCBI Taxonomy" id="1794944"/>
    <lineage>
        <taxon>Bacteria</taxon>
        <taxon>Bacillati</taxon>
        <taxon>Actinomycetota</taxon>
        <taxon>Actinomycetes</taxon>
        <taxon>Micrococcales</taxon>
        <taxon>Dermacoccaceae</taxon>
        <taxon>Flexivirga</taxon>
    </lineage>
</organism>
<dbReference type="PANTHER" id="PTHR10491:SF4">
    <property type="entry name" value="METHIONINE ADENOSYLTRANSFERASE 2 SUBUNIT BETA"/>
    <property type="match status" value="1"/>
</dbReference>
<dbReference type="GO" id="GO:0008831">
    <property type="term" value="F:dTDP-4-dehydrorhamnose reductase activity"/>
    <property type="evidence" value="ECO:0007669"/>
    <property type="project" value="UniProtKB-EC"/>
</dbReference>
<dbReference type="Gene3D" id="3.90.25.10">
    <property type="entry name" value="UDP-galactose 4-epimerase, domain 1"/>
    <property type="match status" value="1"/>
</dbReference>
<dbReference type="InterPro" id="IPR029903">
    <property type="entry name" value="RmlD-like-bd"/>
</dbReference>
<dbReference type="Gene3D" id="3.40.50.720">
    <property type="entry name" value="NAD(P)-binding Rossmann-like Domain"/>
    <property type="match status" value="1"/>
</dbReference>
<keyword evidence="2" id="KW-0560">Oxidoreductase</keyword>
<dbReference type="Proteomes" id="UP000559182">
    <property type="component" value="Unassembled WGS sequence"/>
</dbReference>
<accession>A0A839N017</accession>
<dbReference type="AlphaFoldDB" id="A0A839N017"/>
<dbReference type="PANTHER" id="PTHR10491">
    <property type="entry name" value="DTDP-4-DEHYDRORHAMNOSE REDUCTASE"/>
    <property type="match status" value="1"/>
</dbReference>
<keyword evidence="5" id="KW-1185">Reference proteome</keyword>
<dbReference type="EMBL" id="JACHVQ010000001">
    <property type="protein sequence ID" value="MBB2890179.1"/>
    <property type="molecule type" value="Genomic_DNA"/>
</dbReference>
<comment type="function">
    <text evidence="2">Catalyzes the reduction of dTDP-6-deoxy-L-lyxo-4-hexulose to yield dTDP-L-rhamnose.</text>
</comment>
<evidence type="ECO:0000313" key="5">
    <source>
        <dbReference type="Proteomes" id="UP000559182"/>
    </source>
</evidence>
<comment type="pathway">
    <text evidence="2">Carbohydrate biosynthesis; dTDP-L-rhamnose biosynthesis.</text>
</comment>
<feature type="domain" description="RmlD-like substrate binding" evidence="3">
    <location>
        <begin position="2"/>
        <end position="119"/>
    </location>
</feature>
<dbReference type="GO" id="GO:0019305">
    <property type="term" value="P:dTDP-rhamnose biosynthetic process"/>
    <property type="evidence" value="ECO:0007669"/>
    <property type="project" value="UniProtKB-UniPathway"/>
</dbReference>
<comment type="similarity">
    <text evidence="1 2">Belongs to the dTDP-4-dehydrorhamnose reductase family.</text>
</comment>